<dbReference type="Pfam" id="PF00003">
    <property type="entry name" value="7tm_3"/>
    <property type="match status" value="1"/>
</dbReference>
<evidence type="ECO:0000256" key="4">
    <source>
        <dbReference type="ARBA" id="ARBA00023040"/>
    </source>
</evidence>
<evidence type="ECO:0000313" key="12">
    <source>
        <dbReference type="Proteomes" id="UP001283361"/>
    </source>
</evidence>
<evidence type="ECO:0000256" key="2">
    <source>
        <dbReference type="ARBA" id="ARBA00022692"/>
    </source>
</evidence>
<evidence type="ECO:0000256" key="7">
    <source>
        <dbReference type="ARBA" id="ARBA00023180"/>
    </source>
</evidence>
<dbReference type="InterPro" id="IPR002455">
    <property type="entry name" value="GPCR3_GABA-B"/>
</dbReference>
<comment type="caution">
    <text evidence="11">The sequence shown here is derived from an EMBL/GenBank/DDBJ whole genome shotgun (WGS) entry which is preliminary data.</text>
</comment>
<proteinExistence type="predicted"/>
<dbReference type="InterPro" id="IPR017978">
    <property type="entry name" value="GPCR_3_C"/>
</dbReference>
<dbReference type="PANTHER" id="PTHR10519">
    <property type="entry name" value="GABA-B RECEPTOR"/>
    <property type="match status" value="1"/>
</dbReference>
<sequence length="108" mass="12006">MLNTPDTSLITSQANLRTLWPMMLSGLWPFASPVNAAAKLCFQLSSMIGALRPSGVIGYKSILLIFGIFLAYETQSVRLEQVNDSRFVGMSIYNVMARDQKLSERTKS</sequence>
<keyword evidence="2 9" id="KW-0812">Transmembrane</keyword>
<dbReference type="GO" id="GO:0007214">
    <property type="term" value="P:gamma-aminobutyric acid signaling pathway"/>
    <property type="evidence" value="ECO:0007669"/>
    <property type="project" value="TreeGrafter"/>
</dbReference>
<evidence type="ECO:0000256" key="6">
    <source>
        <dbReference type="ARBA" id="ARBA00023170"/>
    </source>
</evidence>
<evidence type="ECO:0000313" key="11">
    <source>
        <dbReference type="EMBL" id="KAK3768686.1"/>
    </source>
</evidence>
<keyword evidence="8" id="KW-0807">Transducer</keyword>
<feature type="transmembrane region" description="Helical" evidence="9">
    <location>
        <begin position="54"/>
        <end position="72"/>
    </location>
</feature>
<accession>A0AAE0ZH56</accession>
<protein>
    <recommendedName>
        <fullName evidence="10">G-protein coupled receptors family 3 profile domain-containing protein</fullName>
    </recommendedName>
</protein>
<comment type="subcellular location">
    <subcellularLocation>
        <location evidence="1">Membrane</location>
        <topology evidence="1">Multi-pass membrane protein</topology>
    </subcellularLocation>
</comment>
<keyword evidence="5 9" id="KW-0472">Membrane</keyword>
<organism evidence="11 12">
    <name type="scientific">Elysia crispata</name>
    <name type="common">lettuce slug</name>
    <dbReference type="NCBI Taxonomy" id="231223"/>
    <lineage>
        <taxon>Eukaryota</taxon>
        <taxon>Metazoa</taxon>
        <taxon>Spiralia</taxon>
        <taxon>Lophotrochozoa</taxon>
        <taxon>Mollusca</taxon>
        <taxon>Gastropoda</taxon>
        <taxon>Heterobranchia</taxon>
        <taxon>Euthyneura</taxon>
        <taxon>Panpulmonata</taxon>
        <taxon>Sacoglossa</taxon>
        <taxon>Placobranchoidea</taxon>
        <taxon>Plakobranchidae</taxon>
        <taxon>Elysia</taxon>
    </lineage>
</organism>
<evidence type="ECO:0000256" key="5">
    <source>
        <dbReference type="ARBA" id="ARBA00023136"/>
    </source>
</evidence>
<dbReference type="GO" id="GO:0038039">
    <property type="term" value="C:G protein-coupled receptor heterodimeric complex"/>
    <property type="evidence" value="ECO:0007669"/>
    <property type="project" value="TreeGrafter"/>
</dbReference>
<reference evidence="11" key="1">
    <citation type="journal article" date="2023" name="G3 (Bethesda)">
        <title>A reference genome for the long-term kleptoplast-retaining sea slug Elysia crispata morphotype clarki.</title>
        <authorList>
            <person name="Eastman K.E."/>
            <person name="Pendleton A.L."/>
            <person name="Shaikh M.A."/>
            <person name="Suttiyut T."/>
            <person name="Ogas R."/>
            <person name="Tomko P."/>
            <person name="Gavelis G."/>
            <person name="Widhalm J.R."/>
            <person name="Wisecaver J.H."/>
        </authorList>
    </citation>
    <scope>NUCLEOTIDE SEQUENCE</scope>
    <source>
        <strain evidence="11">ECLA1</strain>
    </source>
</reference>
<gene>
    <name evidence="11" type="ORF">RRG08_040473</name>
</gene>
<dbReference type="PROSITE" id="PS50259">
    <property type="entry name" value="G_PROTEIN_RECEP_F3_4"/>
    <property type="match status" value="1"/>
</dbReference>
<name>A0AAE0ZH56_9GAST</name>
<dbReference type="EMBL" id="JAWDGP010004024">
    <property type="protein sequence ID" value="KAK3768686.1"/>
    <property type="molecule type" value="Genomic_DNA"/>
</dbReference>
<evidence type="ECO:0000256" key="1">
    <source>
        <dbReference type="ARBA" id="ARBA00004141"/>
    </source>
</evidence>
<evidence type="ECO:0000256" key="9">
    <source>
        <dbReference type="SAM" id="Phobius"/>
    </source>
</evidence>
<dbReference type="Proteomes" id="UP001283361">
    <property type="component" value="Unassembled WGS sequence"/>
</dbReference>
<evidence type="ECO:0000256" key="8">
    <source>
        <dbReference type="ARBA" id="ARBA00023224"/>
    </source>
</evidence>
<dbReference type="AlphaFoldDB" id="A0AAE0ZH56"/>
<keyword evidence="7" id="KW-0325">Glycoprotein</keyword>
<keyword evidence="3 9" id="KW-1133">Transmembrane helix</keyword>
<evidence type="ECO:0000256" key="3">
    <source>
        <dbReference type="ARBA" id="ARBA00022989"/>
    </source>
</evidence>
<keyword evidence="12" id="KW-1185">Reference proteome</keyword>
<keyword evidence="6" id="KW-0675">Receptor</keyword>
<keyword evidence="4" id="KW-0297">G-protein coupled receptor</keyword>
<dbReference type="GO" id="GO:0004965">
    <property type="term" value="F:G protein-coupled GABA receptor activity"/>
    <property type="evidence" value="ECO:0007669"/>
    <property type="project" value="InterPro"/>
</dbReference>
<evidence type="ECO:0000259" key="10">
    <source>
        <dbReference type="PROSITE" id="PS50259"/>
    </source>
</evidence>
<dbReference type="PANTHER" id="PTHR10519:SF77">
    <property type="entry name" value="GAMMA-AMINOBUTYRIC ACID TYPE B RECEPTOR SUBUNIT 1"/>
    <property type="match status" value="1"/>
</dbReference>
<feature type="domain" description="G-protein coupled receptors family 3 profile" evidence="10">
    <location>
        <begin position="56"/>
        <end position="93"/>
    </location>
</feature>